<evidence type="ECO:0000259" key="2">
    <source>
        <dbReference type="Pfam" id="PF11638"/>
    </source>
</evidence>
<dbReference type="Pfam" id="PF11638">
    <property type="entry name" value="DnaA_N"/>
    <property type="match status" value="1"/>
</dbReference>
<dbReference type="InterPro" id="IPR024633">
    <property type="entry name" value="DnaA_N_dom"/>
</dbReference>
<dbReference type="Gene3D" id="3.30.300.180">
    <property type="match status" value="1"/>
</dbReference>
<evidence type="ECO:0000256" key="1">
    <source>
        <dbReference type="SAM" id="Coils"/>
    </source>
</evidence>
<evidence type="ECO:0000313" key="4">
    <source>
        <dbReference type="Proteomes" id="UP001144612"/>
    </source>
</evidence>
<dbReference type="InterPro" id="IPR038454">
    <property type="entry name" value="DnaA_N_sf"/>
</dbReference>
<keyword evidence="4" id="KW-1185">Reference proteome</keyword>
<evidence type="ECO:0000313" key="3">
    <source>
        <dbReference type="EMBL" id="MCY6958590.1"/>
    </source>
</evidence>
<keyword evidence="1" id="KW-0175">Coiled coil</keyword>
<comment type="caution">
    <text evidence="3">The sequence shown here is derived from an EMBL/GenBank/DDBJ whole genome shotgun (WGS) entry which is preliminary data.</text>
</comment>
<gene>
    <name evidence="3" type="ORF">OW729_08240</name>
</gene>
<dbReference type="Proteomes" id="UP001144612">
    <property type="component" value="Unassembled WGS sequence"/>
</dbReference>
<protein>
    <recommendedName>
        <fullName evidence="2">DnaA N-terminal domain-containing protein</fullName>
    </recommendedName>
</protein>
<sequence>MNIKEINVEVTDLIKDKIPETSYNTWCKYVENAYVQENNIVIPVENEFEKAIIEERYLELFNTAYQKFKDEFSYDKIIIMTDENTDSKQNKKEESEYKTAEKMKELADKKNEELIDIKKETEKALKKILETVEMMAGKGDYSTSYLCNNIEECNVIENVAKELEKLGFLTKIADFGEYKKAINIKWDNLEDENNEN</sequence>
<accession>A0ABT4D8F3</accession>
<dbReference type="EMBL" id="JAPQFJ010000007">
    <property type="protein sequence ID" value="MCY6958590.1"/>
    <property type="molecule type" value="Genomic_DNA"/>
</dbReference>
<organism evidence="3 4">
    <name type="scientific">Clostridium brassicae</name>
    <dbReference type="NCBI Taxonomy" id="2999072"/>
    <lineage>
        <taxon>Bacteria</taxon>
        <taxon>Bacillati</taxon>
        <taxon>Bacillota</taxon>
        <taxon>Clostridia</taxon>
        <taxon>Eubacteriales</taxon>
        <taxon>Clostridiaceae</taxon>
        <taxon>Clostridium</taxon>
    </lineage>
</organism>
<feature type="domain" description="DnaA N-terminal" evidence="2">
    <location>
        <begin position="9"/>
        <end position="65"/>
    </location>
</feature>
<proteinExistence type="predicted"/>
<dbReference type="RefSeq" id="WP_268061010.1">
    <property type="nucleotide sequence ID" value="NZ_JAPQFJ010000007.1"/>
</dbReference>
<reference evidence="3" key="1">
    <citation type="submission" date="2022-12" db="EMBL/GenBank/DDBJ databases">
        <title>Clostridium sp. nov., isolated from industrial wastewater.</title>
        <authorList>
            <person name="Jiayan W."/>
        </authorList>
    </citation>
    <scope>NUCLEOTIDE SEQUENCE</scope>
    <source>
        <strain evidence="3">ZC22-4</strain>
    </source>
</reference>
<feature type="coiled-coil region" evidence="1">
    <location>
        <begin position="90"/>
        <end position="131"/>
    </location>
</feature>
<name>A0ABT4D8F3_9CLOT</name>